<evidence type="ECO:0000313" key="2">
    <source>
        <dbReference type="EMBL" id="UXH38755.1"/>
    </source>
</evidence>
<feature type="coiled-coil region" evidence="1">
    <location>
        <begin position="75"/>
        <end position="102"/>
    </location>
</feature>
<evidence type="ECO:0000256" key="1">
    <source>
        <dbReference type="SAM" id="Coils"/>
    </source>
</evidence>
<dbReference type="EMBL" id="CP104557">
    <property type="protein sequence ID" value="UXH38755.1"/>
    <property type="molecule type" value="Genomic_DNA"/>
</dbReference>
<accession>A0ABY6AMH2</accession>
<sequence length="142" mass="16270">MNSNSKGAGLPELFDALIRLVENKPERVKKGSKISLRIVALEAGKDPSIIRKDREIYAHLIEDIERYAAIQKEKSAKKNGQVAELKARIAKLRIESERFEDLWKAALARELFLIEQLDEYEQRWKKQTNVVDFVPSGSPLSH</sequence>
<reference evidence="2" key="1">
    <citation type="submission" date="2022-09" db="EMBL/GenBank/DDBJ databases">
        <title>Complete genome sequence of Pseudomonas promysalinigenes strain RL-WG26, a newly isolated PGPR with the potential for plant salinity stress alleviation.</title>
        <authorList>
            <person name="Ren L."/>
            <person name="Wang G."/>
            <person name="Hu H."/>
        </authorList>
    </citation>
    <scope>NUCLEOTIDE SEQUENCE</scope>
    <source>
        <strain evidence="2">RL-WG26</strain>
    </source>
</reference>
<evidence type="ECO:0000313" key="3">
    <source>
        <dbReference type="Proteomes" id="UP001064504"/>
    </source>
</evidence>
<keyword evidence="3" id="KW-1185">Reference proteome</keyword>
<organism evidence="2 3">
    <name type="scientific">Pseudomonas promysalinigenes</name>
    <dbReference type="NCBI Taxonomy" id="485898"/>
    <lineage>
        <taxon>Bacteria</taxon>
        <taxon>Pseudomonadati</taxon>
        <taxon>Pseudomonadota</taxon>
        <taxon>Gammaproteobacteria</taxon>
        <taxon>Pseudomonadales</taxon>
        <taxon>Pseudomonadaceae</taxon>
        <taxon>Pseudomonas</taxon>
    </lineage>
</organism>
<keyword evidence="1" id="KW-0175">Coiled coil</keyword>
<dbReference type="Proteomes" id="UP001064504">
    <property type="component" value="Chromosome"/>
</dbReference>
<name>A0ABY6AMH2_9PSED</name>
<dbReference type="RefSeq" id="WP_261743877.1">
    <property type="nucleotide sequence ID" value="NZ_CP104557.1"/>
</dbReference>
<protein>
    <submittedName>
        <fullName evidence="2">Uncharacterized protein</fullName>
    </submittedName>
</protein>
<proteinExistence type="predicted"/>
<gene>
    <name evidence="2" type="ORF">N5C08_17495</name>
</gene>